<organism evidence="9 10">
    <name type="scientific">Flavobacterium lipolyticum</name>
    <dbReference type="NCBI Taxonomy" id="2893754"/>
    <lineage>
        <taxon>Bacteria</taxon>
        <taxon>Pseudomonadati</taxon>
        <taxon>Bacteroidota</taxon>
        <taxon>Flavobacteriia</taxon>
        <taxon>Flavobacteriales</taxon>
        <taxon>Flavobacteriaceae</taxon>
        <taxon>Flavobacterium</taxon>
    </lineage>
</organism>
<keyword evidence="1" id="KW-0808">Transferase</keyword>
<evidence type="ECO:0000313" key="10">
    <source>
        <dbReference type="Proteomes" id="UP001430700"/>
    </source>
</evidence>
<evidence type="ECO:0000256" key="7">
    <source>
        <dbReference type="SAM" id="SignalP"/>
    </source>
</evidence>
<dbReference type="PANTHER" id="PTHR24421">
    <property type="entry name" value="NITRATE/NITRITE SENSOR PROTEIN NARX-RELATED"/>
    <property type="match status" value="1"/>
</dbReference>
<evidence type="ECO:0000259" key="8">
    <source>
        <dbReference type="Pfam" id="PF02518"/>
    </source>
</evidence>
<dbReference type="RefSeq" id="WP_229998644.1">
    <property type="nucleotide sequence ID" value="NZ_JAJJMN010000001.1"/>
</dbReference>
<keyword evidence="6" id="KW-0472">Membrane</keyword>
<dbReference type="Pfam" id="PF02518">
    <property type="entry name" value="HATPase_c"/>
    <property type="match status" value="1"/>
</dbReference>
<dbReference type="Pfam" id="PF13374">
    <property type="entry name" value="TPR_10"/>
    <property type="match status" value="1"/>
</dbReference>
<dbReference type="SMART" id="SM00028">
    <property type="entry name" value="TPR"/>
    <property type="match status" value="3"/>
</dbReference>
<dbReference type="InterPro" id="IPR003594">
    <property type="entry name" value="HATPase_dom"/>
</dbReference>
<name>A0ABS8LW45_9FLAO</name>
<dbReference type="InterPro" id="IPR019734">
    <property type="entry name" value="TPR_rpt"/>
</dbReference>
<accession>A0ABS8LW45</accession>
<dbReference type="Gene3D" id="1.25.40.10">
    <property type="entry name" value="Tetratricopeptide repeat domain"/>
    <property type="match status" value="2"/>
</dbReference>
<evidence type="ECO:0000256" key="3">
    <source>
        <dbReference type="ARBA" id="ARBA00023012"/>
    </source>
</evidence>
<keyword evidence="7" id="KW-0732">Signal</keyword>
<keyword evidence="4" id="KW-0802">TPR repeat</keyword>
<dbReference type="Gene3D" id="3.30.565.10">
    <property type="entry name" value="Histidine kinase-like ATPase, C-terminal domain"/>
    <property type="match status" value="1"/>
</dbReference>
<keyword evidence="6" id="KW-1133">Transmembrane helix</keyword>
<keyword evidence="2" id="KW-0418">Kinase</keyword>
<gene>
    <name evidence="9" type="ORF">LNQ34_03290</name>
</gene>
<feature type="signal peptide" evidence="7">
    <location>
        <begin position="1"/>
        <end position="21"/>
    </location>
</feature>
<feature type="transmembrane region" description="Helical" evidence="6">
    <location>
        <begin position="351"/>
        <end position="371"/>
    </location>
</feature>
<dbReference type="SUPFAM" id="SSF55874">
    <property type="entry name" value="ATPase domain of HSP90 chaperone/DNA topoisomerase II/histidine kinase"/>
    <property type="match status" value="1"/>
</dbReference>
<dbReference type="PANTHER" id="PTHR24421:SF60">
    <property type="entry name" value="SENSOR HISTIDINE KINASE COMP"/>
    <property type="match status" value="1"/>
</dbReference>
<keyword evidence="6" id="KW-0812">Transmembrane</keyword>
<feature type="domain" description="Histidine kinase/HSP90-like ATPase" evidence="8">
    <location>
        <begin position="486"/>
        <end position="573"/>
    </location>
</feature>
<evidence type="ECO:0000256" key="5">
    <source>
        <dbReference type="SAM" id="Coils"/>
    </source>
</evidence>
<dbReference type="PROSITE" id="PS50005">
    <property type="entry name" value="TPR"/>
    <property type="match status" value="1"/>
</dbReference>
<dbReference type="CDD" id="cd16917">
    <property type="entry name" value="HATPase_UhpB-NarQ-NarX-like"/>
    <property type="match status" value="1"/>
</dbReference>
<feature type="coiled-coil region" evidence="5">
    <location>
        <begin position="320"/>
        <end position="349"/>
    </location>
</feature>
<dbReference type="InterPro" id="IPR050482">
    <property type="entry name" value="Sensor_HK_TwoCompSys"/>
</dbReference>
<evidence type="ECO:0000256" key="1">
    <source>
        <dbReference type="ARBA" id="ARBA00022679"/>
    </source>
</evidence>
<feature type="repeat" description="TPR" evidence="4">
    <location>
        <begin position="196"/>
        <end position="229"/>
    </location>
</feature>
<evidence type="ECO:0000313" key="9">
    <source>
        <dbReference type="EMBL" id="MCC9016795.1"/>
    </source>
</evidence>
<dbReference type="EMBL" id="JAJJMN010000001">
    <property type="protein sequence ID" value="MCC9016795.1"/>
    <property type="molecule type" value="Genomic_DNA"/>
</dbReference>
<protein>
    <submittedName>
        <fullName evidence="9">Tetratricopeptide repeat protein</fullName>
    </submittedName>
</protein>
<comment type="caution">
    <text evidence="9">The sequence shown here is derived from an EMBL/GenBank/DDBJ whole genome shotgun (WGS) entry which is preliminary data.</text>
</comment>
<keyword evidence="5" id="KW-0175">Coiled coil</keyword>
<feature type="chain" id="PRO_5045837488" evidence="7">
    <location>
        <begin position="22"/>
        <end position="576"/>
    </location>
</feature>
<evidence type="ECO:0000256" key="2">
    <source>
        <dbReference type="ARBA" id="ARBA00022777"/>
    </source>
</evidence>
<keyword evidence="10" id="KW-1185">Reference proteome</keyword>
<dbReference type="InterPro" id="IPR036890">
    <property type="entry name" value="HATPase_C_sf"/>
</dbReference>
<dbReference type="Proteomes" id="UP001430700">
    <property type="component" value="Unassembled WGS sequence"/>
</dbReference>
<evidence type="ECO:0000256" key="4">
    <source>
        <dbReference type="PROSITE-ProRule" id="PRU00339"/>
    </source>
</evidence>
<evidence type="ECO:0000256" key="6">
    <source>
        <dbReference type="SAM" id="Phobius"/>
    </source>
</evidence>
<dbReference type="InterPro" id="IPR011990">
    <property type="entry name" value="TPR-like_helical_dom_sf"/>
</dbReference>
<reference evidence="9" key="1">
    <citation type="submission" date="2021-11" db="EMBL/GenBank/DDBJ databases">
        <title>Description of novel Flavobacterium species.</title>
        <authorList>
            <person name="Saticioglu I.B."/>
            <person name="Ay H."/>
            <person name="Altun S."/>
            <person name="Duman M."/>
        </authorList>
    </citation>
    <scope>NUCLEOTIDE SEQUENCE</scope>
    <source>
        <strain evidence="9">F-126</strain>
    </source>
</reference>
<proteinExistence type="predicted"/>
<dbReference type="PROSITE" id="PS51257">
    <property type="entry name" value="PROKAR_LIPOPROTEIN"/>
    <property type="match status" value="1"/>
</dbReference>
<dbReference type="SUPFAM" id="SSF48452">
    <property type="entry name" value="TPR-like"/>
    <property type="match status" value="1"/>
</dbReference>
<keyword evidence="3" id="KW-0902">Two-component regulatory system</keyword>
<sequence length="576" mass="67458">MIPYRMRIFLFIIFTFFSLQSCQKKTSNTPKPKNTKPEIEEAILTADRFYSQKEFDSAFFYYNKLRSICNPVTDSENYITSLNRMAEIQQDHADYTGSENTIKEVLPYLKYAKKQSQIWSTYVILSINYLNTYDYKNAILYNQKALRLQTEEWRKLAARNNIAVILMEEGKYNEALQIFLSLTTKKEVLNNDEFQNKALDNIGFCYFKTHNPNEALLYFNKSLEIRQRKNRPFDLGKSYLHFAKFYEKSNSALAKEYMLLSYEKFTAANSVEDRMSSLELLIKNTSDQELRKYATKYVNIVDSIFEVRQKVKNQFARIKYDSKREREENLKLKSQKIENELQIERQENRNIISYIIILVALSLVVILYFYLTSRANRQKIEATYQSETRISKKLHDELANDVYHTMAFIENKNLSIAKNRENLLKNLRDIYSLTSDISKENCPLVANKNYAASLNEMISEFNNSETNILTKGLDTILWSEIKKNKKVAVYRTIQELLVNMKKHSSATSVLITFKKTNKNILIIYVDNGKGIDANQVLTKNGLNNIENRIFAINGSIDIDSFPDKGFKVFIKFPIIR</sequence>